<protein>
    <recommendedName>
        <fullName evidence="3">Carbonic anhydrase</fullName>
    </recommendedName>
</protein>
<dbReference type="Gene3D" id="3.40.1050.10">
    <property type="entry name" value="Carbonic anhydrase"/>
    <property type="match status" value="1"/>
</dbReference>
<dbReference type="InterPro" id="IPR046871">
    <property type="entry name" value="Pro_CA_2"/>
</dbReference>
<dbReference type="OrthoDB" id="288525at2"/>
<dbReference type="SUPFAM" id="SSF53056">
    <property type="entry name" value="beta-carbonic anhydrase, cab"/>
    <property type="match status" value="1"/>
</dbReference>
<dbReference type="AlphaFoldDB" id="A0A7Z9BIJ8"/>
<dbReference type="Proteomes" id="UP000182190">
    <property type="component" value="Unassembled WGS sequence"/>
</dbReference>
<dbReference type="GO" id="GO:0004089">
    <property type="term" value="F:carbonate dehydratase activity"/>
    <property type="evidence" value="ECO:0007669"/>
    <property type="project" value="InterPro"/>
</dbReference>
<evidence type="ECO:0000313" key="2">
    <source>
        <dbReference type="Proteomes" id="UP000182190"/>
    </source>
</evidence>
<dbReference type="InterPro" id="IPR036874">
    <property type="entry name" value="Carbonic_anhydrase_sf"/>
</dbReference>
<name>A0A7Z9BIJ8_9CYAN</name>
<dbReference type="Pfam" id="PF20393">
    <property type="entry name" value="Pro_CA_2"/>
    <property type="match status" value="1"/>
</dbReference>
<keyword evidence="2" id="KW-1185">Reference proteome</keyword>
<organism evidence="1 2">
    <name type="scientific">Planktothrix paucivesiculata PCC 9631</name>
    <dbReference type="NCBI Taxonomy" id="671071"/>
    <lineage>
        <taxon>Bacteria</taxon>
        <taxon>Bacillati</taxon>
        <taxon>Cyanobacteriota</taxon>
        <taxon>Cyanophyceae</taxon>
        <taxon>Oscillatoriophycideae</taxon>
        <taxon>Oscillatoriales</taxon>
        <taxon>Microcoleaceae</taxon>
        <taxon>Planktothrix</taxon>
    </lineage>
</organism>
<dbReference type="EMBL" id="CZCS02000009">
    <property type="protein sequence ID" value="VXD12573.1"/>
    <property type="molecule type" value="Genomic_DNA"/>
</dbReference>
<dbReference type="RefSeq" id="WP_083623837.1">
    <property type="nucleotide sequence ID" value="NZ_LR735026.1"/>
</dbReference>
<dbReference type="GO" id="GO:0008270">
    <property type="term" value="F:zinc ion binding"/>
    <property type="evidence" value="ECO:0007669"/>
    <property type="project" value="InterPro"/>
</dbReference>
<sequence>MNHNFQGIQKCGCPGNCSHLLSRRWFMRSLLTTIVSIPLLEFAKPALSANHHAKALVLSCIDFRFMNAEQQFLSNILPQQYDWTALAGASLAIAGFPHEAEATVFWDQLELSYKLHDIEKVIILDHQDCGAYASLIDPNLHENPEREYQAHVDYLNQAYTKIRERYPSLDVELYFVTLDSQFQAVTPKPAFSASSEILKRQRNPGKI</sequence>
<comment type="caution">
    <text evidence="1">The sequence shown here is derived from an EMBL/GenBank/DDBJ whole genome shotgun (WGS) entry which is preliminary data.</text>
</comment>
<reference evidence="1" key="1">
    <citation type="submission" date="2019-10" db="EMBL/GenBank/DDBJ databases">
        <authorList>
            <consortium name="Genoscope - CEA"/>
            <person name="William W."/>
        </authorList>
    </citation>
    <scope>NUCLEOTIDE SEQUENCE [LARGE SCALE GENOMIC DNA]</scope>
    <source>
        <strain evidence="1">BBR_PRJEB10994</strain>
    </source>
</reference>
<accession>A0A7Z9BIJ8</accession>
<proteinExistence type="predicted"/>
<evidence type="ECO:0000313" key="1">
    <source>
        <dbReference type="EMBL" id="VXD12573.1"/>
    </source>
</evidence>
<evidence type="ECO:0008006" key="3">
    <source>
        <dbReference type="Google" id="ProtNLM"/>
    </source>
</evidence>
<gene>
    <name evidence="1" type="ORF">PL9631_1060107</name>
</gene>